<dbReference type="GO" id="GO:0003677">
    <property type="term" value="F:DNA binding"/>
    <property type="evidence" value="ECO:0007669"/>
    <property type="project" value="UniProtKB-KW"/>
</dbReference>
<dbReference type="SUPFAM" id="SSF52172">
    <property type="entry name" value="CheY-like"/>
    <property type="match status" value="1"/>
</dbReference>
<comment type="caution">
    <text evidence="4">The sequence shown here is derived from an EMBL/GenBank/DDBJ whole genome shotgun (WGS) entry which is preliminary data.</text>
</comment>
<feature type="domain" description="Response regulatory" evidence="2">
    <location>
        <begin position="1"/>
        <end position="91"/>
    </location>
</feature>
<reference evidence="4 5" key="1">
    <citation type="submission" date="2019-06" db="EMBL/GenBank/DDBJ databases">
        <title>Genome sequence of Deinococcus radiopugnans ATCC 19172.</title>
        <authorList>
            <person name="Maclea K.S."/>
            <person name="Maynard C.R."/>
        </authorList>
    </citation>
    <scope>NUCLEOTIDE SEQUENCE [LARGE SCALE GENOMIC DNA]</scope>
    <source>
        <strain evidence="4 5">ATCC 19172</strain>
    </source>
</reference>
<evidence type="ECO:0000256" key="1">
    <source>
        <dbReference type="PROSITE-ProRule" id="PRU00169"/>
    </source>
</evidence>
<protein>
    <submittedName>
        <fullName evidence="3">DNA-binding response OmpR family regulator</fullName>
    </submittedName>
    <submittedName>
        <fullName evidence="4">Response regulator</fullName>
    </submittedName>
</protein>
<dbReference type="Proteomes" id="UP000313988">
    <property type="component" value="Unassembled WGS sequence"/>
</dbReference>
<accession>A0A5C4XUW9</accession>
<dbReference type="AlphaFoldDB" id="A0A5C4XUW9"/>
<dbReference type="EMBL" id="VDMO01000035">
    <property type="protein sequence ID" value="TNM67027.1"/>
    <property type="molecule type" value="Genomic_DNA"/>
</dbReference>
<dbReference type="GO" id="GO:0000160">
    <property type="term" value="P:phosphorelay signal transduction system"/>
    <property type="evidence" value="ECO:0007669"/>
    <property type="project" value="InterPro"/>
</dbReference>
<reference evidence="3 6" key="2">
    <citation type="submission" date="2020-08" db="EMBL/GenBank/DDBJ databases">
        <title>Genomic Encyclopedia of Type Strains, Phase IV (KMG-IV): sequencing the most valuable type-strain genomes for metagenomic binning, comparative biology and taxonomic classification.</title>
        <authorList>
            <person name="Goeker M."/>
        </authorList>
    </citation>
    <scope>NUCLEOTIDE SEQUENCE [LARGE SCALE GENOMIC DNA]</scope>
    <source>
        <strain evidence="3 6">DSM 12027</strain>
    </source>
</reference>
<dbReference type="PROSITE" id="PS50110">
    <property type="entry name" value="RESPONSE_REGULATORY"/>
    <property type="match status" value="1"/>
</dbReference>
<dbReference type="EMBL" id="JACHEW010000037">
    <property type="protein sequence ID" value="MBB6018658.1"/>
    <property type="molecule type" value="Genomic_DNA"/>
</dbReference>
<dbReference type="InterPro" id="IPR011006">
    <property type="entry name" value="CheY-like_superfamily"/>
</dbReference>
<evidence type="ECO:0000313" key="3">
    <source>
        <dbReference type="EMBL" id="MBB6018658.1"/>
    </source>
</evidence>
<evidence type="ECO:0000313" key="4">
    <source>
        <dbReference type="EMBL" id="TNM67027.1"/>
    </source>
</evidence>
<comment type="caution">
    <text evidence="1">Lacks conserved residue(s) required for the propagation of feature annotation.</text>
</comment>
<organism evidence="4 5">
    <name type="scientific">Deinococcus radiopugnans ATCC 19172</name>
    <dbReference type="NCBI Taxonomy" id="585398"/>
    <lineage>
        <taxon>Bacteria</taxon>
        <taxon>Thermotogati</taxon>
        <taxon>Deinococcota</taxon>
        <taxon>Deinococci</taxon>
        <taxon>Deinococcales</taxon>
        <taxon>Deinococcaceae</taxon>
        <taxon>Deinococcus</taxon>
    </lineage>
</organism>
<evidence type="ECO:0000259" key="2">
    <source>
        <dbReference type="PROSITE" id="PS50110"/>
    </source>
</evidence>
<evidence type="ECO:0000313" key="5">
    <source>
        <dbReference type="Proteomes" id="UP000313988"/>
    </source>
</evidence>
<dbReference type="OrthoDB" id="9801602at2"/>
<proteinExistence type="predicted"/>
<keyword evidence="3" id="KW-0238">DNA-binding</keyword>
<keyword evidence="6" id="KW-1185">Reference proteome</keyword>
<name>A0A5C4XUW9_9DEIO</name>
<dbReference type="InterPro" id="IPR001789">
    <property type="entry name" value="Sig_transdc_resp-reg_receiver"/>
</dbReference>
<dbReference type="Gene3D" id="3.40.50.2300">
    <property type="match status" value="1"/>
</dbReference>
<sequence length="91" mass="10112">MGRQPQWAARLSDADWQHLTALRLFHAVQPELALLEVALPRVDGFGILRQVRQAGENPVIMLAACMDDIDRLVDLQMGTDASVIHPFPTPV</sequence>
<gene>
    <name evidence="4" type="ORF">FHR04_19105</name>
    <name evidence="3" type="ORF">HNQ04_003939</name>
</gene>
<evidence type="ECO:0000313" key="6">
    <source>
        <dbReference type="Proteomes" id="UP000629870"/>
    </source>
</evidence>
<dbReference type="Proteomes" id="UP000629870">
    <property type="component" value="Unassembled WGS sequence"/>
</dbReference>
<dbReference type="RefSeq" id="WP_139404793.1">
    <property type="nucleotide sequence ID" value="NZ_JACHEW010000037.1"/>
</dbReference>